<organism evidence="3 4">
    <name type="scientific">Carex littledalei</name>
    <dbReference type="NCBI Taxonomy" id="544730"/>
    <lineage>
        <taxon>Eukaryota</taxon>
        <taxon>Viridiplantae</taxon>
        <taxon>Streptophyta</taxon>
        <taxon>Embryophyta</taxon>
        <taxon>Tracheophyta</taxon>
        <taxon>Spermatophyta</taxon>
        <taxon>Magnoliopsida</taxon>
        <taxon>Liliopsida</taxon>
        <taxon>Poales</taxon>
        <taxon>Cyperaceae</taxon>
        <taxon>Cyperoideae</taxon>
        <taxon>Cariceae</taxon>
        <taxon>Carex</taxon>
        <taxon>Carex subgen. Euthyceras</taxon>
    </lineage>
</organism>
<feature type="compositionally biased region" description="Basic and acidic residues" evidence="1">
    <location>
        <begin position="226"/>
        <end position="241"/>
    </location>
</feature>
<feature type="compositionally biased region" description="Basic residues" evidence="1">
    <location>
        <begin position="215"/>
        <end position="225"/>
    </location>
</feature>
<protein>
    <submittedName>
        <fullName evidence="3">Uncharacterized protein</fullName>
    </submittedName>
</protein>
<dbReference type="AlphaFoldDB" id="A0A833QUY7"/>
<keyword evidence="2" id="KW-0732">Signal</keyword>
<evidence type="ECO:0000313" key="4">
    <source>
        <dbReference type="Proteomes" id="UP000623129"/>
    </source>
</evidence>
<name>A0A833QUY7_9POAL</name>
<evidence type="ECO:0000256" key="1">
    <source>
        <dbReference type="SAM" id="MobiDB-lite"/>
    </source>
</evidence>
<dbReference type="EMBL" id="SWLB01000010">
    <property type="protein sequence ID" value="KAF3333265.1"/>
    <property type="molecule type" value="Genomic_DNA"/>
</dbReference>
<gene>
    <name evidence="3" type="ORF">FCM35_KLT00956</name>
</gene>
<accession>A0A833QUY7</accession>
<dbReference type="Proteomes" id="UP000623129">
    <property type="component" value="Unassembled WGS sequence"/>
</dbReference>
<feature type="signal peptide" evidence="2">
    <location>
        <begin position="1"/>
        <end position="20"/>
    </location>
</feature>
<feature type="region of interest" description="Disordered" evidence="1">
    <location>
        <begin position="215"/>
        <end position="267"/>
    </location>
</feature>
<feature type="chain" id="PRO_5032421328" evidence="2">
    <location>
        <begin position="21"/>
        <end position="280"/>
    </location>
</feature>
<comment type="caution">
    <text evidence="3">The sequence shown here is derived from an EMBL/GenBank/DDBJ whole genome shotgun (WGS) entry which is preliminary data.</text>
</comment>
<reference evidence="3" key="1">
    <citation type="submission" date="2020-01" db="EMBL/GenBank/DDBJ databases">
        <title>Genome sequence of Kobresia littledalei, the first chromosome-level genome in the family Cyperaceae.</title>
        <authorList>
            <person name="Qu G."/>
        </authorList>
    </citation>
    <scope>NUCLEOTIDE SEQUENCE</scope>
    <source>
        <strain evidence="3">C.B.Clarke</strain>
        <tissue evidence="3">Leaf</tissue>
    </source>
</reference>
<keyword evidence="4" id="KW-1185">Reference proteome</keyword>
<proteinExistence type="predicted"/>
<evidence type="ECO:0000313" key="3">
    <source>
        <dbReference type="EMBL" id="KAF3333265.1"/>
    </source>
</evidence>
<feature type="region of interest" description="Disordered" evidence="1">
    <location>
        <begin position="33"/>
        <end position="72"/>
    </location>
</feature>
<evidence type="ECO:0000256" key="2">
    <source>
        <dbReference type="SAM" id="SignalP"/>
    </source>
</evidence>
<feature type="compositionally biased region" description="Basic and acidic residues" evidence="1">
    <location>
        <begin position="249"/>
        <end position="267"/>
    </location>
</feature>
<sequence length="280" mass="33486">MARISLSVLLFLSLLSLSLARYQPELDNLLPGADTESETSFLPQLPKPEFESESETVSVPEFLNPEQEAKREIPELPNPEAEEKPEIAETVQYIVVPVHRFHDVREFENLADIGFSLRLPMRHGRHHHRHHFGDFGHRFGHRFRHGFAGSRRPMEGYPALVNGAEDRKMEMPEMEMREKFVNSDKTEMPMENEEKMERAKEIVKKMRKCKHHHMERGMMHRHHEHHHPEPREEPREEPRVEMHRHHEHHHPEPREEPREEPRVEREEDGFVKQLWNLFNF</sequence>